<dbReference type="Gene3D" id="1.10.101.10">
    <property type="entry name" value="PGBD-like superfamily/PGBD"/>
    <property type="match status" value="1"/>
</dbReference>
<dbReference type="GO" id="GO:0008933">
    <property type="term" value="F:peptidoglycan lytic transglycosylase activity"/>
    <property type="evidence" value="ECO:0007669"/>
    <property type="project" value="TreeGrafter"/>
</dbReference>
<organism evidence="3 4">
    <name type="scientific">Methylobrevis albus</name>
    <dbReference type="NCBI Taxonomy" id="2793297"/>
    <lineage>
        <taxon>Bacteria</taxon>
        <taxon>Pseudomonadati</taxon>
        <taxon>Pseudomonadota</taxon>
        <taxon>Alphaproteobacteria</taxon>
        <taxon>Hyphomicrobiales</taxon>
        <taxon>Pleomorphomonadaceae</taxon>
        <taxon>Methylobrevis</taxon>
    </lineage>
</organism>
<dbReference type="SUPFAM" id="SSF53955">
    <property type="entry name" value="Lysozyme-like"/>
    <property type="match status" value="1"/>
</dbReference>
<dbReference type="CDD" id="cd13399">
    <property type="entry name" value="Slt35-like"/>
    <property type="match status" value="1"/>
</dbReference>
<dbReference type="GO" id="GO:0009253">
    <property type="term" value="P:peptidoglycan catabolic process"/>
    <property type="evidence" value="ECO:0007669"/>
    <property type="project" value="TreeGrafter"/>
</dbReference>
<evidence type="ECO:0000259" key="1">
    <source>
        <dbReference type="Pfam" id="PF01471"/>
    </source>
</evidence>
<evidence type="ECO:0000259" key="2">
    <source>
        <dbReference type="Pfam" id="PF13406"/>
    </source>
</evidence>
<dbReference type="InterPro" id="IPR023346">
    <property type="entry name" value="Lysozyme-like_dom_sf"/>
</dbReference>
<name>A0A931N0Y8_9HYPH</name>
<comment type="caution">
    <text evidence="3">The sequence shown here is derived from an EMBL/GenBank/DDBJ whole genome shotgun (WGS) entry which is preliminary data.</text>
</comment>
<dbReference type="Gene3D" id="1.10.8.350">
    <property type="entry name" value="Bacterial muramidase"/>
    <property type="match status" value="1"/>
</dbReference>
<feature type="domain" description="Transglycosylase SLT" evidence="2">
    <location>
        <begin position="2"/>
        <end position="296"/>
    </location>
</feature>
<feature type="domain" description="Peptidoglycan binding-like" evidence="1">
    <location>
        <begin position="316"/>
        <end position="366"/>
    </location>
</feature>
<dbReference type="PANTHER" id="PTHR30163:SF8">
    <property type="entry name" value="LYTIC MUREIN TRANSGLYCOSYLASE"/>
    <property type="match status" value="1"/>
</dbReference>
<evidence type="ECO:0000313" key="3">
    <source>
        <dbReference type="EMBL" id="MBH0239276.1"/>
    </source>
</evidence>
<dbReference type="InterPro" id="IPR036366">
    <property type="entry name" value="PGBDSf"/>
</dbReference>
<gene>
    <name evidence="3" type="ORF">I5731_15745</name>
</gene>
<reference evidence="3" key="1">
    <citation type="submission" date="2020-12" db="EMBL/GenBank/DDBJ databases">
        <title>Methylobrevis albus sp. nov., isolated from fresh water lack sediment.</title>
        <authorList>
            <person name="Zou Q."/>
        </authorList>
    </citation>
    <scope>NUCLEOTIDE SEQUENCE</scope>
    <source>
        <strain evidence="3">L22</strain>
    </source>
</reference>
<dbReference type="InterPro" id="IPR011970">
    <property type="entry name" value="MltB_2"/>
</dbReference>
<dbReference type="Gene3D" id="1.10.530.10">
    <property type="match status" value="1"/>
</dbReference>
<sequence>MRAWLEATVWPDAARAGVSRATFEAALPEIRILRNLPDLAGGGGGGQAEFSSPGRYFDEGQIAALARIGRDRLTKWSAVFDQVERRYGVPRAIIAAVWARESNYGAAKIPHSALSVLATQALLGTRKALFYPELIAALQILEADHLPAAMLKSSWAGALGQPQFMPSKFLAHAVDFDGDGRPDIWSSVPDTLASIANYLAEAGWNRAVSWGEEVSVPAEVACSLEGPEQGRPLRDWAGGGLAPQAGRFAGSAGDRRFLLMPAGRLGPAFLVTENFYVLKRYNEGDLYALFVGHLADRMTGATPIAGRWGSVDRLTRADVRRMQQGLIERGHDVGGADGLVGFRTRVAIGRHQAASGLDVTCMPGKDLRLGG</sequence>
<dbReference type="Proteomes" id="UP000631694">
    <property type="component" value="Unassembled WGS sequence"/>
</dbReference>
<dbReference type="AlphaFoldDB" id="A0A931N0Y8"/>
<accession>A0A931N0Y8</accession>
<dbReference type="InterPro" id="IPR043426">
    <property type="entry name" value="MltB-like"/>
</dbReference>
<evidence type="ECO:0000313" key="4">
    <source>
        <dbReference type="Proteomes" id="UP000631694"/>
    </source>
</evidence>
<dbReference type="NCBIfam" id="TIGR02283">
    <property type="entry name" value="MltB_2"/>
    <property type="match status" value="1"/>
</dbReference>
<dbReference type="InterPro" id="IPR002477">
    <property type="entry name" value="Peptidoglycan-bd-like"/>
</dbReference>
<dbReference type="InterPro" id="IPR031304">
    <property type="entry name" value="SLT_2"/>
</dbReference>
<dbReference type="Pfam" id="PF01471">
    <property type="entry name" value="PG_binding_1"/>
    <property type="match status" value="1"/>
</dbReference>
<keyword evidence="4" id="KW-1185">Reference proteome</keyword>
<proteinExistence type="predicted"/>
<dbReference type="EMBL" id="JADZLT010000054">
    <property type="protein sequence ID" value="MBH0239276.1"/>
    <property type="molecule type" value="Genomic_DNA"/>
</dbReference>
<dbReference type="InterPro" id="IPR036365">
    <property type="entry name" value="PGBD-like_sf"/>
</dbReference>
<dbReference type="PANTHER" id="PTHR30163">
    <property type="entry name" value="MEMBRANE-BOUND LYTIC MUREIN TRANSGLYCOSYLASE B"/>
    <property type="match status" value="1"/>
</dbReference>
<protein>
    <submittedName>
        <fullName evidence="3">Lytic murein transglycosylase</fullName>
    </submittedName>
</protein>
<dbReference type="Pfam" id="PF13406">
    <property type="entry name" value="SLT_2"/>
    <property type="match status" value="1"/>
</dbReference>
<dbReference type="SUPFAM" id="SSF47090">
    <property type="entry name" value="PGBD-like"/>
    <property type="match status" value="1"/>
</dbReference>